<evidence type="ECO:0000313" key="5">
    <source>
        <dbReference type="Proteomes" id="UP001143400"/>
    </source>
</evidence>
<dbReference type="Proteomes" id="UP001143400">
    <property type="component" value="Unassembled WGS sequence"/>
</dbReference>
<dbReference type="EC" id="1.5.3.1" evidence="3"/>
<reference evidence="3 4" key="2">
    <citation type="submission" date="2021-01" db="EMBL/GenBank/DDBJ databases">
        <title>Genomic Encyclopedia of Type Strains, Phase IV (KMG-IV): sequencing the most valuable type-strain genomes for metagenomic binning, comparative biology and taxonomic classification.</title>
        <authorList>
            <person name="Goeker M."/>
        </authorList>
    </citation>
    <scope>NUCLEOTIDE SEQUENCE [LARGE SCALE GENOMIC DNA]</scope>
    <source>
        <strain evidence="3 4">DSM 6130</strain>
    </source>
</reference>
<dbReference type="GO" id="GO:0008115">
    <property type="term" value="F:sarcosine oxidase activity"/>
    <property type="evidence" value="ECO:0007669"/>
    <property type="project" value="UniProtKB-EC"/>
</dbReference>
<gene>
    <name evidence="2" type="primary">soxA</name>
    <name evidence="2" type="ORF">GCM10008170_00890</name>
    <name evidence="3" type="ORF">JOD31_001237</name>
</gene>
<proteinExistence type="predicted"/>
<dbReference type="Pfam" id="PF13510">
    <property type="entry name" value="Fer2_4"/>
    <property type="match status" value="1"/>
</dbReference>
<dbReference type="InterPro" id="IPR036010">
    <property type="entry name" value="2Fe-2S_ferredoxin-like_sf"/>
</dbReference>
<reference evidence="2" key="1">
    <citation type="journal article" date="2014" name="Int. J. Syst. Evol. Microbiol.">
        <title>Complete genome sequence of Corynebacterium casei LMG S-19264T (=DSM 44701T), isolated from a smear-ripened cheese.</title>
        <authorList>
            <consortium name="US DOE Joint Genome Institute (JGI-PGF)"/>
            <person name="Walter F."/>
            <person name="Albersmeier A."/>
            <person name="Kalinowski J."/>
            <person name="Ruckert C."/>
        </authorList>
    </citation>
    <scope>NUCLEOTIDE SEQUENCE</scope>
    <source>
        <strain evidence="2">VKM B-1606</strain>
    </source>
</reference>
<accession>A0A9W6MPX0</accession>
<dbReference type="EMBL" id="JAFBCY010000002">
    <property type="protein sequence ID" value="MBM7851012.1"/>
    <property type="molecule type" value="Genomic_DNA"/>
</dbReference>
<dbReference type="InterPro" id="IPR042204">
    <property type="entry name" value="2Fe-2S-bd_N"/>
</dbReference>
<dbReference type="EMBL" id="BSFF01000001">
    <property type="protein sequence ID" value="GLK54070.1"/>
    <property type="molecule type" value="Genomic_DNA"/>
</dbReference>
<protein>
    <submittedName>
        <fullName evidence="2">Sarcosine oxidase subunit alpha</fullName>
        <ecNumber evidence="3">1.5.3.1</ecNumber>
    </submittedName>
</protein>
<dbReference type="Proteomes" id="UP000758856">
    <property type="component" value="Unassembled WGS sequence"/>
</dbReference>
<reference evidence="2" key="3">
    <citation type="submission" date="2023-01" db="EMBL/GenBank/DDBJ databases">
        <authorList>
            <person name="Sun Q."/>
            <person name="Evtushenko L."/>
        </authorList>
    </citation>
    <scope>NUCLEOTIDE SEQUENCE</scope>
    <source>
        <strain evidence="2">VKM B-1606</strain>
    </source>
</reference>
<name>A0A9W6MPX0_9HYPH</name>
<dbReference type="GO" id="GO:0051536">
    <property type="term" value="F:iron-sulfur cluster binding"/>
    <property type="evidence" value="ECO:0007669"/>
    <property type="project" value="InterPro"/>
</dbReference>
<dbReference type="Gene3D" id="3.10.20.440">
    <property type="entry name" value="2Fe-2S iron-sulphur cluster binding domain, sarcosine oxidase, alpha subunit, N-terminal domain"/>
    <property type="match status" value="1"/>
</dbReference>
<dbReference type="AlphaFoldDB" id="A0A9W6MPX0"/>
<dbReference type="RefSeq" id="WP_204949440.1">
    <property type="nucleotide sequence ID" value="NZ_BSFF01000001.1"/>
</dbReference>
<keyword evidence="4" id="KW-1185">Reference proteome</keyword>
<sequence>MFQRLPDIRGDALSFTIDGKAAQARAGETVASALLLAGVETCRTTPVSGAPRAPYCLMGVCFECLVTIDGRGNQQGCLVTVQDGMRVETQIGRGKRELGR</sequence>
<organism evidence="2 5">
    <name type="scientific">Methylopila capsulata</name>
    <dbReference type="NCBI Taxonomy" id="61654"/>
    <lineage>
        <taxon>Bacteria</taxon>
        <taxon>Pseudomonadati</taxon>
        <taxon>Pseudomonadota</taxon>
        <taxon>Alphaproteobacteria</taxon>
        <taxon>Hyphomicrobiales</taxon>
        <taxon>Methylopilaceae</taxon>
        <taxon>Methylopila</taxon>
    </lineage>
</organism>
<comment type="caution">
    <text evidence="2">The sequence shown here is derived from an EMBL/GenBank/DDBJ whole genome shotgun (WGS) entry which is preliminary data.</text>
</comment>
<evidence type="ECO:0000313" key="2">
    <source>
        <dbReference type="EMBL" id="GLK54070.1"/>
    </source>
</evidence>
<evidence type="ECO:0000313" key="3">
    <source>
        <dbReference type="EMBL" id="MBM7851012.1"/>
    </source>
</evidence>
<evidence type="ECO:0000313" key="4">
    <source>
        <dbReference type="Proteomes" id="UP000758856"/>
    </source>
</evidence>
<keyword evidence="1 3" id="KW-0560">Oxidoreductase</keyword>
<dbReference type="SUPFAM" id="SSF54292">
    <property type="entry name" value="2Fe-2S ferredoxin-like"/>
    <property type="match status" value="1"/>
</dbReference>
<evidence type="ECO:0000256" key="1">
    <source>
        <dbReference type="ARBA" id="ARBA00023002"/>
    </source>
</evidence>